<evidence type="ECO:0000256" key="7">
    <source>
        <dbReference type="SAM" id="Phobius"/>
    </source>
</evidence>
<accession>A0A839HHB4</accession>
<feature type="transmembrane region" description="Helical" evidence="7">
    <location>
        <begin position="258"/>
        <end position="280"/>
    </location>
</feature>
<feature type="transmembrane region" description="Helical" evidence="7">
    <location>
        <begin position="345"/>
        <end position="367"/>
    </location>
</feature>
<dbReference type="NCBIfam" id="NF008397">
    <property type="entry name" value="PRK11195.1"/>
    <property type="match status" value="1"/>
</dbReference>
<evidence type="ECO:0000256" key="3">
    <source>
        <dbReference type="ARBA" id="ARBA00022475"/>
    </source>
</evidence>
<comment type="subcellular location">
    <subcellularLocation>
        <location evidence="1">Cell membrane</location>
        <topology evidence="1">Multi-pass membrane protein</topology>
    </subcellularLocation>
</comment>
<dbReference type="Gene3D" id="1.20.1250.20">
    <property type="entry name" value="MFS general substrate transporter like domains"/>
    <property type="match status" value="1"/>
</dbReference>
<keyword evidence="9" id="KW-1185">Reference proteome</keyword>
<keyword evidence="3" id="KW-1003">Cell membrane</keyword>
<dbReference type="RefSeq" id="WP_182662894.1">
    <property type="nucleotide sequence ID" value="NZ_JACIVI010000001.1"/>
</dbReference>
<feature type="transmembrane region" description="Helical" evidence="7">
    <location>
        <begin position="402"/>
        <end position="428"/>
    </location>
</feature>
<dbReference type="Pfam" id="PF07690">
    <property type="entry name" value="MFS_1"/>
    <property type="match status" value="1"/>
</dbReference>
<reference evidence="8 9" key="1">
    <citation type="submission" date="2020-08" db="EMBL/GenBank/DDBJ databases">
        <title>Aquariorum lacteus gen. nov., sp. nov., a new member of the family Comamonadaceae, isolated from freshwater aquarium.</title>
        <authorList>
            <person name="Chun S.-J."/>
        </authorList>
    </citation>
    <scope>NUCLEOTIDE SEQUENCE [LARGE SCALE GENOMIC DNA]</scope>
    <source>
        <strain evidence="8 9">SJAQ100</strain>
    </source>
</reference>
<gene>
    <name evidence="8" type="primary">lplT</name>
    <name evidence="8" type="ORF">H4F90_07485</name>
</gene>
<proteinExistence type="predicted"/>
<dbReference type="Proteomes" id="UP000586093">
    <property type="component" value="Unassembled WGS sequence"/>
</dbReference>
<dbReference type="PANTHER" id="PTHR43266">
    <property type="entry name" value="MACROLIDE-EFFLUX PROTEIN"/>
    <property type="match status" value="1"/>
</dbReference>
<feature type="transmembrane region" description="Helical" evidence="7">
    <location>
        <begin position="94"/>
        <end position="121"/>
    </location>
</feature>
<keyword evidence="4 7" id="KW-0812">Transmembrane</keyword>
<dbReference type="GO" id="GO:0022857">
    <property type="term" value="F:transmembrane transporter activity"/>
    <property type="evidence" value="ECO:0007669"/>
    <property type="project" value="InterPro"/>
</dbReference>
<evidence type="ECO:0000256" key="5">
    <source>
        <dbReference type="ARBA" id="ARBA00022989"/>
    </source>
</evidence>
<dbReference type="InterPro" id="IPR036259">
    <property type="entry name" value="MFS_trans_sf"/>
</dbReference>
<evidence type="ECO:0000256" key="2">
    <source>
        <dbReference type="ARBA" id="ARBA00022448"/>
    </source>
</evidence>
<feature type="transmembrane region" description="Helical" evidence="7">
    <location>
        <begin position="322"/>
        <end position="339"/>
    </location>
</feature>
<keyword evidence="6 7" id="KW-0472">Membrane</keyword>
<sequence length="442" mass="44419">MPSLPVPAPAPALPRGFRRLVLAQALSALADHALLILAIARMLELAAPAWAPPLLKLGFTAAYVLLAPLVGVLADALPKARLMAGSHALKALGAALLLAGTSAWGPLLAYALAGLGAALYSPAKYGLVAESVAPAGLVRANGWLEASTVCAALLGAGLGGLLISPQGPGQAPLLQALGERLAGLLPGCGASCADPAASLLWPALGLLLLLYAGAGLAHCGLPQPMPGAGRPRRRRSAQLLRGFACDGQRLWRDPEARLALGATALSWAVGAALQFLVLRWGQEQLDLGLDAAAGLQGVVALGVVAGAVLAGRCIPLERSTRVLPAGLLLAGLLPALCWIEQPWAGLPLLLAVGLLAGVLVVPMNALLQARGQLLLSAGRTVAVQNFGENLGMLLMLGGYSAAAALGASVAGLALGLALLVLSGLLVLMRQPAARPVGPGARG</sequence>
<comment type="caution">
    <text evidence="8">The sequence shown here is derived from an EMBL/GenBank/DDBJ whole genome shotgun (WGS) entry which is preliminary data.</text>
</comment>
<protein>
    <submittedName>
        <fullName evidence="8">Lysophospholipid transporter LplT</fullName>
    </submittedName>
</protein>
<feature type="transmembrane region" description="Helical" evidence="7">
    <location>
        <begin position="292"/>
        <end position="310"/>
    </location>
</feature>
<name>A0A839HHB4_9BURK</name>
<feature type="transmembrane region" description="Helical" evidence="7">
    <location>
        <begin position="54"/>
        <end position="74"/>
    </location>
</feature>
<dbReference type="GO" id="GO:0005886">
    <property type="term" value="C:plasma membrane"/>
    <property type="evidence" value="ECO:0007669"/>
    <property type="project" value="UniProtKB-SubCell"/>
</dbReference>
<dbReference type="InterPro" id="IPR011701">
    <property type="entry name" value="MFS"/>
</dbReference>
<keyword evidence="2" id="KW-0813">Transport</keyword>
<dbReference type="EMBL" id="JACIVI010000001">
    <property type="protein sequence ID" value="MBB1161817.1"/>
    <property type="molecule type" value="Genomic_DNA"/>
</dbReference>
<evidence type="ECO:0000256" key="1">
    <source>
        <dbReference type="ARBA" id="ARBA00004651"/>
    </source>
</evidence>
<dbReference type="PANTHER" id="PTHR43266:SF2">
    <property type="entry name" value="MAJOR FACILITATOR SUPERFAMILY (MFS) PROFILE DOMAIN-CONTAINING PROTEIN"/>
    <property type="match status" value="1"/>
</dbReference>
<dbReference type="SUPFAM" id="SSF103473">
    <property type="entry name" value="MFS general substrate transporter"/>
    <property type="match status" value="1"/>
</dbReference>
<feature type="transmembrane region" description="Helical" evidence="7">
    <location>
        <begin position="20"/>
        <end position="42"/>
    </location>
</feature>
<keyword evidence="5 7" id="KW-1133">Transmembrane helix</keyword>
<evidence type="ECO:0000313" key="8">
    <source>
        <dbReference type="EMBL" id="MBB1161817.1"/>
    </source>
</evidence>
<evidence type="ECO:0000313" key="9">
    <source>
        <dbReference type="Proteomes" id="UP000586093"/>
    </source>
</evidence>
<evidence type="ECO:0000256" key="6">
    <source>
        <dbReference type="ARBA" id="ARBA00023136"/>
    </source>
</evidence>
<dbReference type="AlphaFoldDB" id="A0A839HHB4"/>
<organism evidence="8 9">
    <name type="scientific">Aquariibacter albus</name>
    <dbReference type="NCBI Taxonomy" id="2759899"/>
    <lineage>
        <taxon>Bacteria</taxon>
        <taxon>Pseudomonadati</taxon>
        <taxon>Pseudomonadota</taxon>
        <taxon>Betaproteobacteria</taxon>
        <taxon>Burkholderiales</taxon>
        <taxon>Sphaerotilaceae</taxon>
        <taxon>Aquariibacter</taxon>
    </lineage>
</organism>
<evidence type="ECO:0000256" key="4">
    <source>
        <dbReference type="ARBA" id="ARBA00022692"/>
    </source>
</evidence>
<feature type="transmembrane region" description="Helical" evidence="7">
    <location>
        <begin position="199"/>
        <end position="221"/>
    </location>
</feature>